<dbReference type="GeneID" id="73334519"/>
<gene>
    <name evidence="1" type="ORF">CLUP02_00461</name>
</gene>
<dbReference type="AlphaFoldDB" id="A0A9Q8SAT7"/>
<evidence type="ECO:0000313" key="2">
    <source>
        <dbReference type="Proteomes" id="UP000830671"/>
    </source>
</evidence>
<name>A0A9Q8SAT7_9PEZI</name>
<evidence type="ECO:0000313" key="1">
    <source>
        <dbReference type="EMBL" id="UQC73814.1"/>
    </source>
</evidence>
<dbReference type="RefSeq" id="XP_049135466.1">
    <property type="nucleotide sequence ID" value="XM_049279509.1"/>
</dbReference>
<proteinExistence type="predicted"/>
<protein>
    <submittedName>
        <fullName evidence="1">Uncharacterized protein</fullName>
    </submittedName>
</protein>
<keyword evidence="2" id="KW-1185">Reference proteome</keyword>
<dbReference type="EMBL" id="CP019471">
    <property type="protein sequence ID" value="UQC73814.1"/>
    <property type="molecule type" value="Genomic_DNA"/>
</dbReference>
<dbReference type="Proteomes" id="UP000830671">
    <property type="component" value="Chromosome 1"/>
</dbReference>
<accession>A0A9Q8SAT7</accession>
<dbReference type="KEGG" id="clup:CLUP02_00461"/>
<organism evidence="1 2">
    <name type="scientific">Colletotrichum lupini</name>
    <dbReference type="NCBI Taxonomy" id="145971"/>
    <lineage>
        <taxon>Eukaryota</taxon>
        <taxon>Fungi</taxon>
        <taxon>Dikarya</taxon>
        <taxon>Ascomycota</taxon>
        <taxon>Pezizomycotina</taxon>
        <taxon>Sordariomycetes</taxon>
        <taxon>Hypocreomycetidae</taxon>
        <taxon>Glomerellales</taxon>
        <taxon>Glomerellaceae</taxon>
        <taxon>Colletotrichum</taxon>
        <taxon>Colletotrichum acutatum species complex</taxon>
    </lineage>
</organism>
<reference evidence="1" key="1">
    <citation type="journal article" date="2021" name="Mol. Plant Microbe Interact.">
        <title>Complete Genome Sequence of the Plant-Pathogenic Fungus Colletotrichum lupini.</title>
        <authorList>
            <person name="Baroncelli R."/>
            <person name="Pensec F."/>
            <person name="Da Lio D."/>
            <person name="Boufleur T."/>
            <person name="Vicente I."/>
            <person name="Sarrocco S."/>
            <person name="Picot A."/>
            <person name="Baraldi E."/>
            <person name="Sukno S."/>
            <person name="Thon M."/>
            <person name="Le Floch G."/>
        </authorList>
    </citation>
    <scope>NUCLEOTIDE SEQUENCE</scope>
    <source>
        <strain evidence="1">IMI 504893</strain>
    </source>
</reference>
<sequence length="202" mass="22003">MKAAYLISTTFANHVQHHAHCTQPEQTLLLGGFELETFKNKSTGVNYLALRSGVGSPNYCAKASPHPMLTVWPLPNNSSVLSHCTSGQFHASTGNVMLKSHSLGECDADSAHPDTSAIVSTYKTIICSASIAHEGYLCVLKYKEMVELESLSEPYIFSLITEQSASFSFFPLQIKRLIYRSQPTEPVAARFSCISTSHTAAA</sequence>